<dbReference type="AlphaFoldDB" id="A0A6P7LYD7"/>
<dbReference type="InParanoid" id="A0A6P7LYD7"/>
<dbReference type="SUPFAM" id="SSF57501">
    <property type="entry name" value="Cystine-knot cytokines"/>
    <property type="match status" value="1"/>
</dbReference>
<sequence length="134" mass="14357">MKLGALLVLCAAVSSGATESETPAAAPCAFALVPPTDFVSLTKESGSIHNRSLSPWRWRSSKVRNRIPATIWEAECTSSVCSSPFPGHQGGQYLNSVPVYQTVLVLTRQERGSCYVASYKSVAVGCTCVLARYN</sequence>
<protein>
    <submittedName>
        <fullName evidence="7">Interleukin 17a/f2</fullName>
    </submittedName>
</protein>
<comment type="similarity">
    <text evidence="2">Belongs to the IL-17 family.</text>
</comment>
<evidence type="ECO:0000256" key="1">
    <source>
        <dbReference type="ARBA" id="ARBA00004613"/>
    </source>
</evidence>
<dbReference type="Gene3D" id="2.10.90.10">
    <property type="entry name" value="Cystine-knot cytokines"/>
    <property type="match status" value="1"/>
</dbReference>
<gene>
    <name evidence="7" type="primary">il17a/f2</name>
</gene>
<evidence type="ECO:0000313" key="7">
    <source>
        <dbReference type="RefSeq" id="XP_028999811.1"/>
    </source>
</evidence>
<feature type="signal peptide" evidence="5">
    <location>
        <begin position="1"/>
        <end position="20"/>
    </location>
</feature>
<dbReference type="Pfam" id="PF06083">
    <property type="entry name" value="IL17"/>
    <property type="match status" value="1"/>
</dbReference>
<dbReference type="CTD" id="553970"/>
<dbReference type="Proteomes" id="UP000515150">
    <property type="component" value="Chromosome 3"/>
</dbReference>
<reference evidence="7" key="1">
    <citation type="submission" date="2025-08" db="UniProtKB">
        <authorList>
            <consortium name="RefSeq"/>
        </authorList>
    </citation>
    <scope>IDENTIFICATION</scope>
</reference>
<organism evidence="6 7">
    <name type="scientific">Betta splendens</name>
    <name type="common">Siamese fighting fish</name>
    <dbReference type="NCBI Taxonomy" id="158456"/>
    <lineage>
        <taxon>Eukaryota</taxon>
        <taxon>Metazoa</taxon>
        <taxon>Chordata</taxon>
        <taxon>Craniata</taxon>
        <taxon>Vertebrata</taxon>
        <taxon>Euteleostomi</taxon>
        <taxon>Actinopterygii</taxon>
        <taxon>Neopterygii</taxon>
        <taxon>Teleostei</taxon>
        <taxon>Neoteleostei</taxon>
        <taxon>Acanthomorphata</taxon>
        <taxon>Anabantaria</taxon>
        <taxon>Anabantiformes</taxon>
        <taxon>Anabantoidei</taxon>
        <taxon>Osphronemidae</taxon>
        <taxon>Betta</taxon>
    </lineage>
</organism>
<dbReference type="KEGG" id="bspl:114851995"/>
<evidence type="ECO:0000256" key="5">
    <source>
        <dbReference type="SAM" id="SignalP"/>
    </source>
</evidence>
<dbReference type="GO" id="GO:0005125">
    <property type="term" value="F:cytokine activity"/>
    <property type="evidence" value="ECO:0007669"/>
    <property type="project" value="InterPro"/>
</dbReference>
<name>A0A6P7LYD7_BETSP</name>
<evidence type="ECO:0000256" key="3">
    <source>
        <dbReference type="ARBA" id="ARBA00022525"/>
    </source>
</evidence>
<keyword evidence="3" id="KW-0964">Secreted</keyword>
<dbReference type="FunCoup" id="A0A6P7LYD7">
    <property type="interactions" value="4"/>
</dbReference>
<dbReference type="OrthoDB" id="6093351at2759"/>
<keyword evidence="4 5" id="KW-0732">Signal</keyword>
<dbReference type="InterPro" id="IPR010345">
    <property type="entry name" value="IL-17_fam"/>
</dbReference>
<dbReference type="GeneID" id="114851995"/>
<accession>A0A6P7LYD7</accession>
<evidence type="ECO:0000313" key="6">
    <source>
        <dbReference type="Proteomes" id="UP000515150"/>
    </source>
</evidence>
<evidence type="ECO:0000256" key="4">
    <source>
        <dbReference type="ARBA" id="ARBA00022729"/>
    </source>
</evidence>
<dbReference type="InterPro" id="IPR029034">
    <property type="entry name" value="Cystine-knot_cytokine"/>
</dbReference>
<keyword evidence="6" id="KW-1185">Reference proteome</keyword>
<feature type="chain" id="PRO_5028250094" evidence="5">
    <location>
        <begin position="21"/>
        <end position="134"/>
    </location>
</feature>
<dbReference type="GO" id="GO:0005576">
    <property type="term" value="C:extracellular region"/>
    <property type="evidence" value="ECO:0007669"/>
    <property type="project" value="UniProtKB-SubCell"/>
</dbReference>
<comment type="subcellular location">
    <subcellularLocation>
        <location evidence="1">Secreted</location>
    </subcellularLocation>
</comment>
<proteinExistence type="inferred from homology"/>
<evidence type="ECO:0000256" key="2">
    <source>
        <dbReference type="ARBA" id="ARBA00007236"/>
    </source>
</evidence>
<dbReference type="RefSeq" id="XP_028999811.1">
    <property type="nucleotide sequence ID" value="XM_029143978.3"/>
</dbReference>